<dbReference type="OrthoDB" id="1396481at2759"/>
<organism evidence="6 7">
    <name type="scientific">Senna tora</name>
    <dbReference type="NCBI Taxonomy" id="362788"/>
    <lineage>
        <taxon>Eukaryota</taxon>
        <taxon>Viridiplantae</taxon>
        <taxon>Streptophyta</taxon>
        <taxon>Embryophyta</taxon>
        <taxon>Tracheophyta</taxon>
        <taxon>Spermatophyta</taxon>
        <taxon>Magnoliopsida</taxon>
        <taxon>eudicotyledons</taxon>
        <taxon>Gunneridae</taxon>
        <taxon>Pentapetalae</taxon>
        <taxon>rosids</taxon>
        <taxon>fabids</taxon>
        <taxon>Fabales</taxon>
        <taxon>Fabaceae</taxon>
        <taxon>Caesalpinioideae</taxon>
        <taxon>Cassia clade</taxon>
        <taxon>Senna</taxon>
    </lineage>
</organism>
<proteinExistence type="predicted"/>
<keyword evidence="7" id="KW-1185">Reference proteome</keyword>
<keyword evidence="3" id="KW-0325">Glycoprotein</keyword>
<dbReference type="SUPFAM" id="SSF56112">
    <property type="entry name" value="Protein kinase-like (PK-like)"/>
    <property type="match status" value="1"/>
</dbReference>
<sequence>MGVGEESSSLKYAITMASLFLCCINSTAQQTNTLNQSHTLNSTQHLVSTNNTFTLRFFKPSNTSANTYLAIFYSQSSIPIWIANTHTPITNASASLIFDSTGMLLINQTHGDPIHLCPSETTITAAAKTTAVLLDNGNLVVREVNSGKTLWQSFDCPSDSLLPQMKLGVNHRTGKNWTLTSWLTQDDPSPGPFTLEWDPTGVQLVIRRRGVVFWTSGTLKNDIFENMSLFNDLLQYYHMTTDEESFSYSLKDGRDDPNPTSVRWRIGFRGKLEFGHMGVQLENICYGYNTDRGCATWEQPECRSDHTTFVLMSGSFMNADGDVDVGHFDASLGPNDCRVSCWNDCNCQAYKNSDEMGCTTHSRNVKFRPDSSSASQEFYVIQRPQDGTKKIKKWIWIAISVLITSLFVSVIVVIFYLRGKRKGKASSRENHLLQLMTPHNTNELEDDYNFAQHIKVFNFASLVEATNNFSEENKLGEGGFGPVYKAWELWQRGDGLELMDPILSESCCTEQFLRILQVGLLCVEDSPADRPNVSQVISMTTNQSIHLPLVNKPAFMNLDKMTSTNFRRQDLDLEYHSVNGLSISIVDPR</sequence>
<dbReference type="Gene3D" id="3.30.200.20">
    <property type="entry name" value="Phosphorylase Kinase, domain 1"/>
    <property type="match status" value="1"/>
</dbReference>
<dbReference type="GO" id="GO:0016301">
    <property type="term" value="F:kinase activity"/>
    <property type="evidence" value="ECO:0007669"/>
    <property type="project" value="UniProtKB-KW"/>
</dbReference>
<dbReference type="PROSITE" id="PS50927">
    <property type="entry name" value="BULB_LECTIN"/>
    <property type="match status" value="1"/>
</dbReference>
<dbReference type="InterPro" id="IPR011009">
    <property type="entry name" value="Kinase-like_dom_sf"/>
</dbReference>
<dbReference type="Pfam" id="PF01453">
    <property type="entry name" value="B_lectin"/>
    <property type="match status" value="1"/>
</dbReference>
<keyword evidence="6" id="KW-0418">Kinase</keyword>
<gene>
    <name evidence="6" type="ORF">G2W53_020328</name>
</gene>
<evidence type="ECO:0000313" key="6">
    <source>
        <dbReference type="EMBL" id="KAF7829164.1"/>
    </source>
</evidence>
<keyword evidence="2" id="KW-1015">Disulfide bond</keyword>
<dbReference type="SUPFAM" id="SSF51110">
    <property type="entry name" value="alpha-D-mannose-specific plant lectins"/>
    <property type="match status" value="1"/>
</dbReference>
<feature type="transmembrane region" description="Helical" evidence="4">
    <location>
        <begin position="394"/>
        <end position="417"/>
    </location>
</feature>
<feature type="domain" description="Bulb-type lectin" evidence="5">
    <location>
        <begin position="31"/>
        <end position="154"/>
    </location>
</feature>
<keyword evidence="4" id="KW-1133">Transmembrane helix</keyword>
<dbReference type="AlphaFoldDB" id="A0A834TWE7"/>
<dbReference type="Pfam" id="PF08276">
    <property type="entry name" value="PAN_2"/>
    <property type="match status" value="1"/>
</dbReference>
<keyword evidence="4" id="KW-0812">Transmembrane</keyword>
<keyword evidence="4" id="KW-0472">Membrane</keyword>
<dbReference type="GO" id="GO:0030246">
    <property type="term" value="F:carbohydrate binding"/>
    <property type="evidence" value="ECO:0007669"/>
    <property type="project" value="UniProtKB-KW"/>
</dbReference>
<dbReference type="EMBL" id="JAAIUW010000006">
    <property type="protein sequence ID" value="KAF7829164.1"/>
    <property type="molecule type" value="Genomic_DNA"/>
</dbReference>
<dbReference type="SMART" id="SM00108">
    <property type="entry name" value="B_lectin"/>
    <property type="match status" value="1"/>
</dbReference>
<dbReference type="InterPro" id="IPR003609">
    <property type="entry name" value="Pan_app"/>
</dbReference>
<keyword evidence="6" id="KW-0808">Transferase</keyword>
<dbReference type="PANTHER" id="PTHR32444">
    <property type="entry name" value="BULB-TYPE LECTIN DOMAIN-CONTAINING PROTEIN"/>
    <property type="match status" value="1"/>
</dbReference>
<dbReference type="PANTHER" id="PTHR32444:SF128">
    <property type="entry name" value="CURCULIN-LIKE (MANNOSE-BINDING) LECTIN FAMILY PROTEIN"/>
    <property type="match status" value="1"/>
</dbReference>
<keyword evidence="6" id="KW-0675">Receptor</keyword>
<accession>A0A834TWE7</accession>
<evidence type="ECO:0000259" key="5">
    <source>
        <dbReference type="PROSITE" id="PS50927"/>
    </source>
</evidence>
<reference evidence="6" key="1">
    <citation type="submission" date="2020-09" db="EMBL/GenBank/DDBJ databases">
        <title>Genome-Enabled Discovery of Anthraquinone Biosynthesis in Senna tora.</title>
        <authorList>
            <person name="Kang S.-H."/>
            <person name="Pandey R.P."/>
            <person name="Lee C.-M."/>
            <person name="Sim J.-S."/>
            <person name="Jeong J.-T."/>
            <person name="Choi B.-S."/>
            <person name="Jung M."/>
            <person name="Ginzburg D."/>
            <person name="Zhao K."/>
            <person name="Won S.Y."/>
            <person name="Oh T.-J."/>
            <person name="Yu Y."/>
            <person name="Kim N.-H."/>
            <person name="Lee O.R."/>
            <person name="Lee T.-H."/>
            <person name="Bashyal P."/>
            <person name="Kim T.-S."/>
            <person name="Lee W.-H."/>
            <person name="Kawkins C."/>
            <person name="Kim C.-K."/>
            <person name="Kim J.S."/>
            <person name="Ahn B.O."/>
            <person name="Rhee S.Y."/>
            <person name="Sohng J.K."/>
        </authorList>
    </citation>
    <scope>NUCLEOTIDE SEQUENCE</scope>
    <source>
        <tissue evidence="6">Leaf</tissue>
    </source>
</reference>
<keyword evidence="1" id="KW-0732">Signal</keyword>
<evidence type="ECO:0000256" key="3">
    <source>
        <dbReference type="ARBA" id="ARBA00023180"/>
    </source>
</evidence>
<dbReference type="InterPro" id="IPR001480">
    <property type="entry name" value="Bulb-type_lectin_dom"/>
</dbReference>
<name>A0A834TWE7_9FABA</name>
<keyword evidence="6" id="KW-0430">Lectin</keyword>
<comment type="caution">
    <text evidence="6">The sequence shown here is derived from an EMBL/GenBank/DDBJ whole genome shotgun (WGS) entry which is preliminary data.</text>
</comment>
<protein>
    <submittedName>
        <fullName evidence="6">G-type lectin S-receptor-like serine/threonine-protein kinase CES101</fullName>
    </submittedName>
</protein>
<evidence type="ECO:0000313" key="7">
    <source>
        <dbReference type="Proteomes" id="UP000634136"/>
    </source>
</evidence>
<evidence type="ECO:0000256" key="1">
    <source>
        <dbReference type="ARBA" id="ARBA00022729"/>
    </source>
</evidence>
<dbReference type="Proteomes" id="UP000634136">
    <property type="component" value="Unassembled WGS sequence"/>
</dbReference>
<dbReference type="CDD" id="cd00028">
    <property type="entry name" value="B_lectin"/>
    <property type="match status" value="1"/>
</dbReference>
<dbReference type="InterPro" id="IPR036426">
    <property type="entry name" value="Bulb-type_lectin_dom_sf"/>
</dbReference>
<dbReference type="Gene3D" id="2.90.10.10">
    <property type="entry name" value="Bulb-type lectin domain"/>
    <property type="match status" value="1"/>
</dbReference>
<evidence type="ECO:0000256" key="2">
    <source>
        <dbReference type="ARBA" id="ARBA00023157"/>
    </source>
</evidence>
<evidence type="ECO:0000256" key="4">
    <source>
        <dbReference type="SAM" id="Phobius"/>
    </source>
</evidence>